<feature type="transmembrane region" description="Helical" evidence="1">
    <location>
        <begin position="55"/>
        <end position="78"/>
    </location>
</feature>
<proteinExistence type="predicted"/>
<accession>A0A859FKB0</accession>
<evidence type="ECO:0000256" key="1">
    <source>
        <dbReference type="SAM" id="Phobius"/>
    </source>
</evidence>
<evidence type="ECO:0000313" key="4">
    <source>
        <dbReference type="Proteomes" id="UP000318138"/>
    </source>
</evidence>
<dbReference type="PANTHER" id="PTHR34473">
    <property type="entry name" value="UPF0699 TRANSMEMBRANE PROTEIN YDBS"/>
    <property type="match status" value="1"/>
</dbReference>
<dbReference type="KEGG" id="psua:FLK61_31005"/>
<evidence type="ECO:0000313" key="3">
    <source>
        <dbReference type="EMBL" id="QKS73227.1"/>
    </source>
</evidence>
<dbReference type="PANTHER" id="PTHR34473:SF2">
    <property type="entry name" value="UPF0699 TRANSMEMBRANE PROTEIN YDBT"/>
    <property type="match status" value="1"/>
</dbReference>
<organism evidence="3 4">
    <name type="scientific">Paenalkalicoccus suaedae</name>
    <dbReference type="NCBI Taxonomy" id="2592382"/>
    <lineage>
        <taxon>Bacteria</taxon>
        <taxon>Bacillati</taxon>
        <taxon>Bacillota</taxon>
        <taxon>Bacilli</taxon>
        <taxon>Bacillales</taxon>
        <taxon>Bacillaceae</taxon>
        <taxon>Paenalkalicoccus</taxon>
    </lineage>
</organism>
<dbReference type="EMBL" id="CP041372">
    <property type="protein sequence ID" value="QKS73227.1"/>
    <property type="molecule type" value="Genomic_DNA"/>
</dbReference>
<dbReference type="AlphaFoldDB" id="A0A859FKB0"/>
<evidence type="ECO:0000259" key="2">
    <source>
        <dbReference type="Pfam" id="PF03703"/>
    </source>
</evidence>
<dbReference type="Pfam" id="PF03703">
    <property type="entry name" value="bPH_2"/>
    <property type="match status" value="1"/>
</dbReference>
<dbReference type="Proteomes" id="UP000318138">
    <property type="component" value="Chromosome"/>
</dbReference>
<sequence>MQEPEVWNEDTIRAIPDQPLAEKTLTVWKIASALQVIYLAIIGGIYAILSIFFTIPLYILFSILGVLAVLMIINTFYIQPLKWRKWRYKVYDNELELMRGVFIVQRVIIPMIRVQHVDTKQGPLLRHYKLATVTVSTAATVHEIPGLDVVDADSLRDQIAKLAREADPDDE</sequence>
<keyword evidence="4" id="KW-1185">Reference proteome</keyword>
<keyword evidence="1" id="KW-0812">Transmembrane</keyword>
<reference evidence="4" key="1">
    <citation type="submission" date="2019-07" db="EMBL/GenBank/DDBJ databases">
        <title>Bacillus alkalisoli sp. nov. isolated from saline soil.</title>
        <authorList>
            <person name="Sun J.-Q."/>
            <person name="Xu L."/>
        </authorList>
    </citation>
    <scope>NUCLEOTIDE SEQUENCE [LARGE SCALE GENOMIC DNA]</scope>
    <source>
        <strain evidence="4">M4U3P1</strain>
    </source>
</reference>
<protein>
    <submittedName>
        <fullName evidence="3">PH domain-containing protein</fullName>
    </submittedName>
</protein>
<feature type="domain" description="YdbS-like PH" evidence="2">
    <location>
        <begin position="83"/>
        <end position="159"/>
    </location>
</feature>
<feature type="transmembrane region" description="Helical" evidence="1">
    <location>
        <begin position="30"/>
        <end position="49"/>
    </location>
</feature>
<gene>
    <name evidence="3" type="ORF">FLK61_31005</name>
</gene>
<name>A0A859FKB0_9BACI</name>
<keyword evidence="1" id="KW-1133">Transmembrane helix</keyword>
<dbReference type="InterPro" id="IPR005182">
    <property type="entry name" value="YdbS-like_PH"/>
</dbReference>
<keyword evidence="1" id="KW-0472">Membrane</keyword>